<sequence length="50" mass="5804">MQYKYLISRFADPVIAVSIGVAAYYVYEARVGRREGHSLNELIAKRWLTK</sequence>
<name>A0A4P6XXM4_9ASCO</name>
<reference evidence="3" key="1">
    <citation type="submission" date="2019-03" db="EMBL/GenBank/DDBJ databases">
        <title>Snf2 controls pulcherriminic acid biosynthesis and connects pigmentation and antifungal activity of the yeast Metschnikowia pulcherrima.</title>
        <authorList>
            <person name="Gore-Lloyd D."/>
            <person name="Sumann I."/>
            <person name="Brachmann A.O."/>
            <person name="Schneeberger K."/>
            <person name="Ortiz-Merino R.A."/>
            <person name="Moreno-Beltran M."/>
            <person name="Schlaefli M."/>
            <person name="Kirner P."/>
            <person name="Santos Kron A."/>
            <person name="Wolfe K.H."/>
            <person name="Piel J."/>
            <person name="Ahrens C.H."/>
            <person name="Henk D."/>
            <person name="Freimoser F.M."/>
        </authorList>
    </citation>
    <scope>NUCLEOTIDE SEQUENCE [LARGE SCALE GENOMIC DNA]</scope>
    <source>
        <strain evidence="3">APC 1.2</strain>
    </source>
</reference>
<dbReference type="InterPro" id="IPR024242">
    <property type="entry name" value="NCE101"/>
</dbReference>
<dbReference type="EMBL" id="CP034462">
    <property type="protein sequence ID" value="QBM91118.1"/>
    <property type="molecule type" value="Genomic_DNA"/>
</dbReference>
<evidence type="ECO:0000313" key="3">
    <source>
        <dbReference type="Proteomes" id="UP000292447"/>
    </source>
</evidence>
<dbReference type="PANTHER" id="PTHR28011">
    <property type="entry name" value="NON-CLASSICAL EXPORT PROTEIN 1"/>
    <property type="match status" value="1"/>
</dbReference>
<evidence type="ECO:0000313" key="2">
    <source>
        <dbReference type="EMBL" id="QBM91118.1"/>
    </source>
</evidence>
<dbReference type="PANTHER" id="PTHR28011:SF1">
    <property type="entry name" value="NON-CLASSICAL EXPORT PROTEIN 1"/>
    <property type="match status" value="1"/>
</dbReference>
<gene>
    <name evidence="2" type="primary">MPUL0G01610</name>
    <name evidence="2" type="ORF">METSCH_G01610</name>
</gene>
<keyword evidence="3" id="KW-1185">Reference proteome</keyword>
<dbReference type="GO" id="GO:0009306">
    <property type="term" value="P:protein secretion"/>
    <property type="evidence" value="ECO:0007669"/>
    <property type="project" value="InterPro"/>
</dbReference>
<proteinExistence type="predicted"/>
<accession>A0A4P6XXM4</accession>
<dbReference type="AlphaFoldDB" id="A0A4P6XXM4"/>
<feature type="transmembrane region" description="Helical" evidence="1">
    <location>
        <begin position="6"/>
        <end position="27"/>
    </location>
</feature>
<keyword evidence="1" id="KW-0472">Membrane</keyword>
<keyword evidence="1" id="KW-0812">Transmembrane</keyword>
<keyword evidence="1" id="KW-1133">Transmembrane helix</keyword>
<dbReference type="Pfam" id="PF11654">
    <property type="entry name" value="NCE101"/>
    <property type="match status" value="1"/>
</dbReference>
<evidence type="ECO:0000256" key="1">
    <source>
        <dbReference type="SAM" id="Phobius"/>
    </source>
</evidence>
<organism evidence="2 3">
    <name type="scientific">Metschnikowia aff. pulcherrima</name>
    <dbReference type="NCBI Taxonomy" id="2163413"/>
    <lineage>
        <taxon>Eukaryota</taxon>
        <taxon>Fungi</taxon>
        <taxon>Dikarya</taxon>
        <taxon>Ascomycota</taxon>
        <taxon>Saccharomycotina</taxon>
        <taxon>Pichiomycetes</taxon>
        <taxon>Metschnikowiaceae</taxon>
        <taxon>Metschnikowia</taxon>
    </lineage>
</organism>
<protein>
    <recommendedName>
        <fullName evidence="4">Non-classical export protein 1</fullName>
    </recommendedName>
</protein>
<dbReference type="Proteomes" id="UP000292447">
    <property type="component" value="Chromosome VII"/>
</dbReference>
<evidence type="ECO:0008006" key="4">
    <source>
        <dbReference type="Google" id="ProtNLM"/>
    </source>
</evidence>